<organism evidence="2 3">
    <name type="scientific">Sulfolobus tengchongensis</name>
    <dbReference type="NCBI Taxonomy" id="207809"/>
    <lineage>
        <taxon>Archaea</taxon>
        <taxon>Thermoproteota</taxon>
        <taxon>Thermoprotei</taxon>
        <taxon>Sulfolobales</taxon>
        <taxon>Sulfolobaceae</taxon>
        <taxon>Sulfolobus</taxon>
    </lineage>
</organism>
<dbReference type="Proteomes" id="UP001432202">
    <property type="component" value="Chromosome"/>
</dbReference>
<evidence type="ECO:0000313" key="2">
    <source>
        <dbReference type="EMBL" id="WWQ60513.1"/>
    </source>
</evidence>
<dbReference type="AlphaFoldDB" id="A0AAX4L2S2"/>
<sequence>MKVYISYRELESYAYRSCLCGKNEWGEYDVVECRDSAEFEIDIENAEFDYEDLKELVDRYEDEIREILEREERKEERKKERKLQQNGKSLENWMG</sequence>
<protein>
    <submittedName>
        <fullName evidence="2">Cysteinyl-tRNA synthetase</fullName>
    </submittedName>
</protein>
<dbReference type="GeneID" id="89335106"/>
<dbReference type="RefSeq" id="WP_338601395.1">
    <property type="nucleotide sequence ID" value="NZ_CP146016.1"/>
</dbReference>
<accession>A0AAX4L2S2</accession>
<keyword evidence="3" id="KW-1185">Reference proteome</keyword>
<gene>
    <name evidence="2" type="ORF">V6M85_00015</name>
</gene>
<reference evidence="2 3" key="1">
    <citation type="submission" date="2024-02" db="EMBL/GenBank/DDBJ databases">
        <title>STSV induces naive adaptation in Sulfolobus.</title>
        <authorList>
            <person name="Xiang X."/>
            <person name="Song M."/>
        </authorList>
    </citation>
    <scope>NUCLEOTIDE SEQUENCE [LARGE SCALE GENOMIC DNA]</scope>
    <source>
        <strain evidence="2 3">RT2</strain>
    </source>
</reference>
<name>A0AAX4L2S2_9CREN</name>
<dbReference type="EMBL" id="CP146016">
    <property type="protein sequence ID" value="WWQ60513.1"/>
    <property type="molecule type" value="Genomic_DNA"/>
</dbReference>
<proteinExistence type="predicted"/>
<evidence type="ECO:0000256" key="1">
    <source>
        <dbReference type="SAM" id="MobiDB-lite"/>
    </source>
</evidence>
<feature type="region of interest" description="Disordered" evidence="1">
    <location>
        <begin position="72"/>
        <end position="95"/>
    </location>
</feature>
<evidence type="ECO:0000313" key="3">
    <source>
        <dbReference type="Proteomes" id="UP001432202"/>
    </source>
</evidence>